<protein>
    <submittedName>
        <fullName evidence="1">Uncharacterized protein</fullName>
    </submittedName>
</protein>
<dbReference type="EMBL" id="JAAOLE020000001">
    <property type="protein sequence ID" value="NVI46476.1"/>
    <property type="molecule type" value="Genomic_DNA"/>
</dbReference>
<name>A0A973W2S0_9BRAD</name>
<gene>
    <name evidence="1" type="ORF">HAP48_026655</name>
</gene>
<evidence type="ECO:0000313" key="1">
    <source>
        <dbReference type="EMBL" id="NVI46476.1"/>
    </source>
</evidence>
<proteinExistence type="predicted"/>
<dbReference type="AlphaFoldDB" id="A0A973W2S0"/>
<organism evidence="1">
    <name type="scientific">Bradyrhizobium septentrionale</name>
    <dbReference type="NCBI Taxonomy" id="1404411"/>
    <lineage>
        <taxon>Bacteria</taxon>
        <taxon>Pseudomonadati</taxon>
        <taxon>Pseudomonadota</taxon>
        <taxon>Alphaproteobacteria</taxon>
        <taxon>Hyphomicrobiales</taxon>
        <taxon>Nitrobacteraceae</taxon>
        <taxon>Bradyrhizobium</taxon>
    </lineage>
</organism>
<sequence length="88" mass="9905">MNFDSATRQKVVPHTSQGLWEIAYNDFVYAETMLHATRTNPDATPADIARRESDVRARKAICNALNFLITNKEDVDAVIDAKTRKKAP</sequence>
<accession>A0A973W2S0</accession>
<reference evidence="1" key="1">
    <citation type="submission" date="2020-06" db="EMBL/GenBank/DDBJ databases">
        <title>Whole Genome Sequence of Bradyrhizobium sp. Strain 1S1.</title>
        <authorList>
            <person name="Bromfield E.S.P."/>
            <person name="Cloutier S."/>
        </authorList>
    </citation>
    <scope>NUCLEOTIDE SEQUENCE [LARGE SCALE GENOMIC DNA]</scope>
    <source>
        <strain evidence="1">1S1</strain>
    </source>
</reference>
<dbReference type="RefSeq" id="WP_166205795.1">
    <property type="nucleotide sequence ID" value="NZ_CP088285.1"/>
</dbReference>
<comment type="caution">
    <text evidence="1">The sequence shown here is derived from an EMBL/GenBank/DDBJ whole genome shotgun (WGS) entry which is preliminary data.</text>
</comment>